<dbReference type="EMBL" id="QFOD01000030">
    <property type="protein sequence ID" value="PZP27427.1"/>
    <property type="molecule type" value="Genomic_DNA"/>
</dbReference>
<dbReference type="PANTHER" id="PTHR44688">
    <property type="entry name" value="DNA-BINDING TRANSCRIPTIONAL ACTIVATOR DEVR_DOSR"/>
    <property type="match status" value="1"/>
</dbReference>
<keyword evidence="1" id="KW-0805">Transcription regulation</keyword>
<dbReference type="InterPro" id="IPR036388">
    <property type="entry name" value="WH-like_DNA-bd_sf"/>
</dbReference>
<evidence type="ECO:0000256" key="3">
    <source>
        <dbReference type="ARBA" id="ARBA00023163"/>
    </source>
</evidence>
<organism evidence="5 6">
    <name type="scientific">Roseateles depolymerans</name>
    <dbReference type="NCBI Taxonomy" id="76731"/>
    <lineage>
        <taxon>Bacteria</taxon>
        <taxon>Pseudomonadati</taxon>
        <taxon>Pseudomonadota</taxon>
        <taxon>Betaproteobacteria</taxon>
        <taxon>Burkholderiales</taxon>
        <taxon>Sphaerotilaceae</taxon>
        <taxon>Roseateles</taxon>
    </lineage>
</organism>
<dbReference type="SMART" id="SM00382">
    <property type="entry name" value="AAA"/>
    <property type="match status" value="1"/>
</dbReference>
<dbReference type="GO" id="GO:0003677">
    <property type="term" value="F:DNA binding"/>
    <property type="evidence" value="ECO:0007669"/>
    <property type="project" value="UniProtKB-KW"/>
</dbReference>
<evidence type="ECO:0000256" key="2">
    <source>
        <dbReference type="ARBA" id="ARBA00023125"/>
    </source>
</evidence>
<dbReference type="Pfam" id="PF00196">
    <property type="entry name" value="GerE"/>
    <property type="match status" value="1"/>
</dbReference>
<dbReference type="InterPro" id="IPR003593">
    <property type="entry name" value="AAA+_ATPase"/>
</dbReference>
<dbReference type="GO" id="GO:0016887">
    <property type="term" value="F:ATP hydrolysis activity"/>
    <property type="evidence" value="ECO:0007669"/>
    <property type="project" value="InterPro"/>
</dbReference>
<name>A0A2W5DE91_9BURK</name>
<dbReference type="AlphaFoldDB" id="A0A2W5DE91"/>
<evidence type="ECO:0000256" key="1">
    <source>
        <dbReference type="ARBA" id="ARBA00023015"/>
    </source>
</evidence>
<accession>A0A2W5DE91</accession>
<dbReference type="CDD" id="cd06170">
    <property type="entry name" value="LuxR_C_like"/>
    <property type="match status" value="1"/>
</dbReference>
<feature type="domain" description="HTH luxR-type" evidence="4">
    <location>
        <begin position="796"/>
        <end position="861"/>
    </location>
</feature>
<dbReference type="PROSITE" id="PS00622">
    <property type="entry name" value="HTH_LUXR_1"/>
    <property type="match status" value="1"/>
</dbReference>
<dbReference type="Gene3D" id="3.40.50.300">
    <property type="entry name" value="P-loop containing nucleotide triphosphate hydrolases"/>
    <property type="match status" value="1"/>
</dbReference>
<dbReference type="InterPro" id="IPR016032">
    <property type="entry name" value="Sig_transdc_resp-reg_C-effctor"/>
</dbReference>
<proteinExistence type="predicted"/>
<dbReference type="PRINTS" id="PR00038">
    <property type="entry name" value="HTHLUXR"/>
</dbReference>
<dbReference type="PANTHER" id="PTHR44688:SF25">
    <property type="entry name" value="HTH LUXR-TYPE DOMAIN-CONTAINING PROTEIN"/>
    <property type="match status" value="1"/>
</dbReference>
<evidence type="ECO:0000313" key="6">
    <source>
        <dbReference type="Proteomes" id="UP000249633"/>
    </source>
</evidence>
<dbReference type="Gene3D" id="1.10.10.10">
    <property type="entry name" value="Winged helix-like DNA-binding domain superfamily/Winged helix DNA-binding domain"/>
    <property type="match status" value="1"/>
</dbReference>
<dbReference type="InterPro" id="IPR027417">
    <property type="entry name" value="P-loop_NTPase"/>
</dbReference>
<sequence length="870" mass="94796">MAIAHTKIRPPRPRAGQLIQRPALLARLERALDAGQSLLLCAPAGFGKTALLSQWLAQLPGDVALAWVALDEGDDLARLLDCLFAALEPFDLPWRTAPEGLRDAALRGGDELLRVADVMLNTLDASDAPRGLIVLDDVHHLADAASLQFLDRWLARLGERWHLVLSARQEPALRLARRRASGGLVDVAATQLALDAMEVAQIAAALGQDTATAQRLFERSGGWPAGLRLALGGAGAGAIDRAAFDYLASEVLDRLEPGLQGFLLRCCVLYELDAARCEALGEPPQQAAHWLREIERQALFVTVVDVAPLTLRLHQLFRDMLRQRLQHEQPVLRAELLARAAALEADPGRRQGLLLAAGQPQRAAELLLAEAPVLISGIGAAALLELVQRFAPDFADASPELHRARAIALWRDWEAGRAHWHLEQAEQLYAARGDEPGLLATRVHRGVLLIAQGRLAETEQLLQEVDLSRLTGEALRTAQLVQIWHALETGHFNAVAGLFEQRLQALLQVPTVEAWYDGVPPPRQLCCLGMAPLAERWFAGSQVLRGERTLPLARMCQAWNLCWQGRLTESRDMLARAEADAAWVGQQVILRNHGLALRALHAMLAGDIGQALDLGRQRIAEHVPGYGAWALWQNLFFSARVAASCGAADLLQQLLDRLTRLAAELPDLVTEHRPAPLLALQGQLAWLQGRPDAALQAWREVLRHEEGHDLLGHGAETRLRLGAALLARGEPGDVDEALTLLVPALSRREPGGLLWAPALLAELGGRDWQAWLEPAAQARLRHWLAELGPPPEPPAAAPVDELLSGREAEVLAHIAAGASNKHIARALDISPHTVKRHVANILDKLALDSRGQAAAWWRERLPATGPGQLA</sequence>
<dbReference type="SUPFAM" id="SSF52540">
    <property type="entry name" value="P-loop containing nucleoside triphosphate hydrolases"/>
    <property type="match status" value="1"/>
</dbReference>
<dbReference type="InterPro" id="IPR000792">
    <property type="entry name" value="Tscrpt_reg_LuxR_C"/>
</dbReference>
<protein>
    <submittedName>
        <fullName evidence="5">Transcriptional regulator</fullName>
    </submittedName>
</protein>
<dbReference type="SUPFAM" id="SSF46894">
    <property type="entry name" value="C-terminal effector domain of the bipartite response regulators"/>
    <property type="match status" value="1"/>
</dbReference>
<dbReference type="Pfam" id="PF25873">
    <property type="entry name" value="WHD_MalT"/>
    <property type="match status" value="1"/>
</dbReference>
<comment type="caution">
    <text evidence="5">The sequence shown here is derived from an EMBL/GenBank/DDBJ whole genome shotgun (WGS) entry which is preliminary data.</text>
</comment>
<gene>
    <name evidence="5" type="ORF">DI603_21785</name>
</gene>
<dbReference type="PROSITE" id="PS50043">
    <property type="entry name" value="HTH_LUXR_2"/>
    <property type="match status" value="1"/>
</dbReference>
<evidence type="ECO:0000259" key="4">
    <source>
        <dbReference type="PROSITE" id="PS50043"/>
    </source>
</evidence>
<keyword evidence="2" id="KW-0238">DNA-binding</keyword>
<dbReference type="GO" id="GO:0006355">
    <property type="term" value="P:regulation of DNA-templated transcription"/>
    <property type="evidence" value="ECO:0007669"/>
    <property type="project" value="InterPro"/>
</dbReference>
<dbReference type="Pfam" id="PF13401">
    <property type="entry name" value="AAA_22"/>
    <property type="match status" value="1"/>
</dbReference>
<dbReference type="Proteomes" id="UP000249633">
    <property type="component" value="Unassembled WGS sequence"/>
</dbReference>
<dbReference type="SMART" id="SM00421">
    <property type="entry name" value="HTH_LUXR"/>
    <property type="match status" value="1"/>
</dbReference>
<dbReference type="InterPro" id="IPR049945">
    <property type="entry name" value="AAA_22"/>
</dbReference>
<keyword evidence="3" id="KW-0804">Transcription</keyword>
<reference evidence="5 6" key="1">
    <citation type="submission" date="2017-08" db="EMBL/GenBank/DDBJ databases">
        <title>Infants hospitalized years apart are colonized by the same room-sourced microbial strains.</title>
        <authorList>
            <person name="Brooks B."/>
            <person name="Olm M.R."/>
            <person name="Firek B.A."/>
            <person name="Baker R."/>
            <person name="Thomas B.C."/>
            <person name="Morowitz M.J."/>
            <person name="Banfield J.F."/>
        </authorList>
    </citation>
    <scope>NUCLEOTIDE SEQUENCE [LARGE SCALE GENOMIC DNA]</scope>
    <source>
        <strain evidence="5">S2_012_000_R2_81</strain>
    </source>
</reference>
<dbReference type="InterPro" id="IPR059106">
    <property type="entry name" value="WHD_MalT"/>
</dbReference>
<evidence type="ECO:0000313" key="5">
    <source>
        <dbReference type="EMBL" id="PZP27427.1"/>
    </source>
</evidence>